<reference evidence="2" key="1">
    <citation type="journal article" date="2020" name="mSystems">
        <title>Genome- and Community-Level Interaction Insights into Carbon Utilization and Element Cycling Functions of Hydrothermarchaeota in Hydrothermal Sediment.</title>
        <authorList>
            <person name="Zhou Z."/>
            <person name="Liu Y."/>
            <person name="Xu W."/>
            <person name="Pan J."/>
            <person name="Luo Z.H."/>
            <person name="Li M."/>
        </authorList>
    </citation>
    <scope>NUCLEOTIDE SEQUENCE [LARGE SCALE GENOMIC DNA]</scope>
    <source>
        <strain evidence="2">HyVt-483</strain>
    </source>
</reference>
<feature type="transmembrane region" description="Helical" evidence="1">
    <location>
        <begin position="111"/>
        <end position="130"/>
    </location>
</feature>
<accession>A0A7C3CNN4</accession>
<protein>
    <submittedName>
        <fullName evidence="2">Uncharacterized protein</fullName>
    </submittedName>
</protein>
<keyword evidence="1" id="KW-1133">Transmembrane helix</keyword>
<sequence length="134" mass="15849">MAEEKFHVPHRFPTWVSWLAFALGITGSLSLRLILVAKAYRPQLIDLLWYIGVCGNMIFFLFRSYITARRRRTIRELHLLEKLENRSDLSPADLEALRYLVASLAVSKERWNYTIISLFSLAAILWDLWFRFSR</sequence>
<dbReference type="EMBL" id="DRMH01000012">
    <property type="protein sequence ID" value="HFC97029.1"/>
    <property type="molecule type" value="Genomic_DNA"/>
</dbReference>
<comment type="caution">
    <text evidence="2">The sequence shown here is derived from an EMBL/GenBank/DDBJ whole genome shotgun (WGS) entry which is preliminary data.</text>
</comment>
<organism evidence="2">
    <name type="scientific">Thermosulfurimonas dismutans</name>
    <dbReference type="NCBI Taxonomy" id="999894"/>
    <lineage>
        <taxon>Bacteria</taxon>
        <taxon>Pseudomonadati</taxon>
        <taxon>Thermodesulfobacteriota</taxon>
        <taxon>Thermodesulfobacteria</taxon>
        <taxon>Thermodesulfobacteriales</taxon>
        <taxon>Thermodesulfobacteriaceae</taxon>
        <taxon>Thermosulfurimonas</taxon>
    </lineage>
</organism>
<proteinExistence type="predicted"/>
<dbReference type="Proteomes" id="UP000886043">
    <property type="component" value="Unassembled WGS sequence"/>
</dbReference>
<name>A0A7C3CNN4_9BACT</name>
<dbReference type="AlphaFoldDB" id="A0A7C3CNN4"/>
<gene>
    <name evidence="2" type="ORF">ENJ40_01035</name>
</gene>
<keyword evidence="1" id="KW-0812">Transmembrane</keyword>
<evidence type="ECO:0000313" key="2">
    <source>
        <dbReference type="EMBL" id="HFC97029.1"/>
    </source>
</evidence>
<feature type="transmembrane region" description="Helical" evidence="1">
    <location>
        <begin position="47"/>
        <end position="66"/>
    </location>
</feature>
<keyword evidence="1" id="KW-0472">Membrane</keyword>
<evidence type="ECO:0000256" key="1">
    <source>
        <dbReference type="SAM" id="Phobius"/>
    </source>
</evidence>
<feature type="transmembrane region" description="Helical" evidence="1">
    <location>
        <begin position="15"/>
        <end position="35"/>
    </location>
</feature>